<name>A0ABT4QK36_9BACL</name>
<dbReference type="EMBL" id="JAQAGZ010000033">
    <property type="protein sequence ID" value="MCZ8517205.1"/>
    <property type="molecule type" value="Genomic_DNA"/>
</dbReference>
<dbReference type="SUPFAM" id="SSF55331">
    <property type="entry name" value="Tautomerase/MIF"/>
    <property type="match status" value="1"/>
</dbReference>
<dbReference type="RefSeq" id="WP_269885737.1">
    <property type="nucleotide sequence ID" value="NZ_JAQAGZ010000033.1"/>
</dbReference>
<comment type="caution">
    <text evidence="1">The sequence shown here is derived from an EMBL/GenBank/DDBJ whole genome shotgun (WGS) entry which is preliminary data.</text>
</comment>
<dbReference type="InterPro" id="IPR015017">
    <property type="entry name" value="DUF1904"/>
</dbReference>
<reference evidence="1 2" key="1">
    <citation type="submission" date="2022-12" db="EMBL/GenBank/DDBJ databases">
        <title>Draft genome sequence of Paenibacillus sp. dW9.</title>
        <authorList>
            <person name="Choi E.-W."/>
            <person name="Kim D.-U."/>
        </authorList>
    </citation>
    <scope>NUCLEOTIDE SEQUENCE [LARGE SCALE GENOMIC DNA]</scope>
    <source>
        <strain evidence="2">dW9</strain>
    </source>
</reference>
<organism evidence="1 2">
    <name type="scientific">Paenibacillus gyeongsangnamensis</name>
    <dbReference type="NCBI Taxonomy" id="3388067"/>
    <lineage>
        <taxon>Bacteria</taxon>
        <taxon>Bacillati</taxon>
        <taxon>Bacillota</taxon>
        <taxon>Bacilli</taxon>
        <taxon>Bacillales</taxon>
        <taxon>Paenibacillaceae</taxon>
        <taxon>Paenibacillus</taxon>
    </lineage>
</organism>
<accession>A0ABT4QK36</accession>
<evidence type="ECO:0000313" key="1">
    <source>
        <dbReference type="EMBL" id="MCZ8517205.1"/>
    </source>
</evidence>
<proteinExistence type="predicted"/>
<dbReference type="InterPro" id="IPR014347">
    <property type="entry name" value="Tautomerase/MIF_sf"/>
</dbReference>
<dbReference type="Gene3D" id="3.30.429.10">
    <property type="entry name" value="Macrophage Migration Inhibitory Factor"/>
    <property type="match status" value="1"/>
</dbReference>
<protein>
    <submittedName>
        <fullName evidence="1">DUF1904 family protein</fullName>
    </submittedName>
</protein>
<dbReference type="Proteomes" id="UP001527882">
    <property type="component" value="Unassembled WGS sequence"/>
</dbReference>
<keyword evidence="2" id="KW-1185">Reference proteome</keyword>
<dbReference type="Pfam" id="PF08921">
    <property type="entry name" value="DUF1904"/>
    <property type="match status" value="1"/>
</dbReference>
<gene>
    <name evidence="1" type="ORF">O9H85_33630</name>
</gene>
<evidence type="ECO:0000313" key="2">
    <source>
        <dbReference type="Proteomes" id="UP001527882"/>
    </source>
</evidence>
<sequence length="111" mass="12429">MPQLTIRGIAPERVIAISEALVRQLADVCGCGTDNFTFDCLQTVSAMDGKRVDTYPFVEVAWFERGMQTRDRFAETITKHLLAAGVPEVEIAFKVYSEEGYYINGMRCDAL</sequence>